<feature type="region of interest" description="Disordered" evidence="1">
    <location>
        <begin position="153"/>
        <end position="177"/>
    </location>
</feature>
<dbReference type="InterPro" id="IPR045875">
    <property type="entry name" value="NTF2"/>
</dbReference>
<evidence type="ECO:0000313" key="4">
    <source>
        <dbReference type="Proteomes" id="UP000616885"/>
    </source>
</evidence>
<evidence type="ECO:0000256" key="1">
    <source>
        <dbReference type="SAM" id="MobiDB-lite"/>
    </source>
</evidence>
<dbReference type="Gene3D" id="3.10.450.50">
    <property type="match status" value="1"/>
</dbReference>
<protein>
    <recommendedName>
        <fullName evidence="2">NTF2 domain-containing protein</fullName>
    </recommendedName>
</protein>
<name>A0A8H7NKM0_BIOOC</name>
<accession>A0A8H7NKM0</accession>
<dbReference type="SUPFAM" id="SSF54427">
    <property type="entry name" value="NTF2-like"/>
    <property type="match status" value="1"/>
</dbReference>
<dbReference type="EMBL" id="JADCTT010000002">
    <property type="protein sequence ID" value="KAF9757805.1"/>
    <property type="molecule type" value="Genomic_DNA"/>
</dbReference>
<dbReference type="InterPro" id="IPR018222">
    <property type="entry name" value="Nuclear_transport_factor_2_euk"/>
</dbReference>
<evidence type="ECO:0000313" key="3">
    <source>
        <dbReference type="EMBL" id="KAF9757805.1"/>
    </source>
</evidence>
<comment type="caution">
    <text evidence="3">The sequence shown here is derived from an EMBL/GenBank/DDBJ whole genome shotgun (WGS) entry which is preliminary data.</text>
</comment>
<dbReference type="InterPro" id="IPR032710">
    <property type="entry name" value="NTF2-like_dom_sf"/>
</dbReference>
<gene>
    <name evidence="3" type="ORF">IM811_008749</name>
</gene>
<reference evidence="3" key="1">
    <citation type="submission" date="2020-10" db="EMBL/GenBank/DDBJ databases">
        <title>High-Quality Genome Resource of Clonostachys rosea strain S41 by Oxford Nanopore Long-Read Sequencing.</title>
        <authorList>
            <person name="Wang H."/>
        </authorList>
    </citation>
    <scope>NUCLEOTIDE SEQUENCE</scope>
    <source>
        <strain evidence="3">S41</strain>
    </source>
</reference>
<dbReference type="Proteomes" id="UP000616885">
    <property type="component" value="Unassembled WGS sequence"/>
</dbReference>
<organism evidence="3 4">
    <name type="scientific">Bionectria ochroleuca</name>
    <name type="common">Gliocladium roseum</name>
    <dbReference type="NCBI Taxonomy" id="29856"/>
    <lineage>
        <taxon>Eukaryota</taxon>
        <taxon>Fungi</taxon>
        <taxon>Dikarya</taxon>
        <taxon>Ascomycota</taxon>
        <taxon>Pezizomycotina</taxon>
        <taxon>Sordariomycetes</taxon>
        <taxon>Hypocreomycetidae</taxon>
        <taxon>Hypocreales</taxon>
        <taxon>Bionectriaceae</taxon>
        <taxon>Clonostachys</taxon>
    </lineage>
</organism>
<dbReference type="AlphaFoldDB" id="A0A8H7NKM0"/>
<dbReference type="PANTHER" id="PTHR12612">
    <property type="entry name" value="NUCLEAR TRANSPORT FACTOR 2"/>
    <property type="match status" value="1"/>
</dbReference>
<dbReference type="PROSITE" id="PS50177">
    <property type="entry name" value="NTF2_DOMAIN"/>
    <property type="match status" value="1"/>
</dbReference>
<feature type="domain" description="NTF2" evidence="2">
    <location>
        <begin position="16"/>
        <end position="151"/>
    </location>
</feature>
<dbReference type="GO" id="GO:0006913">
    <property type="term" value="P:nucleocytoplasmic transport"/>
    <property type="evidence" value="ECO:0007669"/>
    <property type="project" value="InterPro"/>
</dbReference>
<evidence type="ECO:0000259" key="2">
    <source>
        <dbReference type="PROSITE" id="PS50177"/>
    </source>
</evidence>
<proteinExistence type="predicted"/>
<sequence>MPLPDSEKEVQASSEAAEIFVNNYYDALNRRQPLLPFYVNSTSRYSIPADISINGSQVATPADYYNLLEAQGAGVHYDVESFDTHVLNPSFQYNAPENIYDGNKAEKSGARMSIIVTVMGRVQYGKGKEAPQKMFNETFVLVPNWEALQRNPPGASSAALSCPKTSGPYKYGNTSRD</sequence>